<dbReference type="Gene3D" id="3.90.1860.10">
    <property type="entry name" value="tRNA-splicing ligase RtcB"/>
    <property type="match status" value="1"/>
</dbReference>
<dbReference type="GO" id="GO:0003909">
    <property type="term" value="F:DNA ligase activity"/>
    <property type="evidence" value="ECO:0007669"/>
    <property type="project" value="TreeGrafter"/>
</dbReference>
<dbReference type="PANTHER" id="PTHR43749">
    <property type="entry name" value="RNA-SPLICING LIGASE RTCB"/>
    <property type="match status" value="1"/>
</dbReference>
<dbReference type="GO" id="GO:0005525">
    <property type="term" value="F:GTP binding"/>
    <property type="evidence" value="ECO:0007669"/>
    <property type="project" value="UniProtKB-KW"/>
</dbReference>
<evidence type="ECO:0000256" key="3">
    <source>
        <dbReference type="ARBA" id="ARBA00022723"/>
    </source>
</evidence>
<dbReference type="RefSeq" id="WP_091076095.1">
    <property type="nucleotide sequence ID" value="NZ_LT629799.1"/>
</dbReference>
<dbReference type="GO" id="GO:0030145">
    <property type="term" value="F:manganese ion binding"/>
    <property type="evidence" value="ECO:0007669"/>
    <property type="project" value="TreeGrafter"/>
</dbReference>
<keyword evidence="13" id="KW-1185">Reference proteome</keyword>
<feature type="binding site" evidence="10">
    <location>
        <begin position="292"/>
        <end position="295"/>
    </location>
    <ligand>
        <name>GMP</name>
        <dbReference type="ChEBI" id="CHEBI:58115"/>
    </ligand>
</feature>
<dbReference type="AlphaFoldDB" id="A0A1H2N0D7"/>
<dbReference type="GO" id="GO:0042245">
    <property type="term" value="P:RNA repair"/>
    <property type="evidence" value="ECO:0007669"/>
    <property type="project" value="UniProtKB-KW"/>
</dbReference>
<comment type="cofactor">
    <cofactor evidence="11">
        <name>Mn(2+)</name>
        <dbReference type="ChEBI" id="CHEBI:29035"/>
    </cofactor>
    <text evidence="11">Binds 2 manganese ions per subunit.</text>
</comment>
<dbReference type="PANTHER" id="PTHR43749:SF2">
    <property type="entry name" value="RNA-SPLICING LIGASE RTCB"/>
    <property type="match status" value="1"/>
</dbReference>
<dbReference type="GO" id="GO:0170057">
    <property type="term" value="F:RNA ligase (GTP) activity"/>
    <property type="evidence" value="ECO:0007669"/>
    <property type="project" value="UniProtKB-EC"/>
</dbReference>
<feature type="binding site" evidence="10">
    <location>
        <begin position="151"/>
        <end position="155"/>
    </location>
    <ligand>
        <name>GMP</name>
        <dbReference type="ChEBI" id="CHEBI:58115"/>
    </ligand>
</feature>
<dbReference type="Pfam" id="PF01139">
    <property type="entry name" value="RtcB"/>
    <property type="match status" value="1"/>
</dbReference>
<evidence type="ECO:0000256" key="8">
    <source>
        <dbReference type="ARBA" id="ARBA00047746"/>
    </source>
</evidence>
<evidence type="ECO:0000313" key="12">
    <source>
        <dbReference type="EMBL" id="SDU98987.1"/>
    </source>
</evidence>
<proteinExistence type="predicted"/>
<feature type="binding site" evidence="10">
    <location>
        <begin position="316"/>
        <end position="319"/>
    </location>
    <ligand>
        <name>GMP</name>
        <dbReference type="ChEBI" id="CHEBI:58115"/>
    </ligand>
</feature>
<keyword evidence="7 11" id="KW-0464">Manganese</keyword>
<sequence length="388" mass="43083">MDRINDKLWSWASILEESTREQAERTARMPFVFPHVALMPDAHLGRGATVGSVIPTLGALMPAAVGVDIGCGMIAVRTQLHVEELPEDRSLVRKAIERSVPLSAGHSNRKVRETAEPRVAELVALAEQAGFDPARYGAHWDLQLGSLGSGNHFIEVSADEQDRVWLFLHSGSRGVGNKIASHHVKVAQELATRWWIPLAEPDLAYLVEGTDEFWAYVRELRWAQHFALLNREEMMDRVVRCVADWTGEAVVEQERINCHHNFTEQERHFGRGVWVSRKGAIEARPGQPGLIPGSMGTASYVVEGLGNPVSLSSSPHGAGRMFSRSAARKRFTHEQLREAMVGIEFRDTEAFLDEIPGAYKDIDQVMADASDLVSVRHTLHQLVNVKGA</sequence>
<evidence type="ECO:0000256" key="11">
    <source>
        <dbReference type="PIRSR" id="PIRSR601233-3"/>
    </source>
</evidence>
<evidence type="ECO:0000313" key="13">
    <source>
        <dbReference type="Proteomes" id="UP000198825"/>
    </source>
</evidence>
<feature type="binding site" evidence="10">
    <location>
        <position position="386"/>
    </location>
    <ligand>
        <name>GMP</name>
        <dbReference type="ChEBI" id="CHEBI:58115"/>
    </ligand>
</feature>
<feature type="binding site" evidence="11">
    <location>
        <position position="260"/>
    </location>
    <ligand>
        <name>Mn(2+)</name>
        <dbReference type="ChEBI" id="CHEBI:29035"/>
        <label>2</label>
    </ligand>
</feature>
<keyword evidence="2 12" id="KW-0436">Ligase</keyword>
<feature type="binding site" evidence="11">
    <location>
        <position position="152"/>
    </location>
    <ligand>
        <name>Mn(2+)</name>
        <dbReference type="ChEBI" id="CHEBI:29035"/>
        <label>1</label>
    </ligand>
</feature>
<keyword evidence="6 10" id="KW-0342">GTP-binding</keyword>
<dbReference type="InterPro" id="IPR001233">
    <property type="entry name" value="RtcB"/>
</dbReference>
<dbReference type="STRING" id="546874.SAMN04488544_3088"/>
<dbReference type="SUPFAM" id="SSF103365">
    <property type="entry name" value="Hypothetical protein PH1602"/>
    <property type="match status" value="1"/>
</dbReference>
<organism evidence="12 13">
    <name type="scientific">Microlunatus sagamiharensis</name>
    <dbReference type="NCBI Taxonomy" id="546874"/>
    <lineage>
        <taxon>Bacteria</taxon>
        <taxon>Bacillati</taxon>
        <taxon>Actinomycetota</taxon>
        <taxon>Actinomycetes</taxon>
        <taxon>Propionibacteriales</taxon>
        <taxon>Propionibacteriaceae</taxon>
        <taxon>Microlunatus</taxon>
    </lineage>
</organism>
<dbReference type="GO" id="GO:0006281">
    <property type="term" value="P:DNA repair"/>
    <property type="evidence" value="ECO:0007669"/>
    <property type="project" value="TreeGrafter"/>
</dbReference>
<comment type="catalytic activity">
    <reaction evidence="8">
        <text>a 3'-end 3'-phospho-ribonucleotide-RNA + a 5'-end dephospho-ribonucleoside-RNA + GTP = a ribonucleotidyl-ribonucleotide-RNA + GMP + diphosphate</text>
        <dbReference type="Rhea" id="RHEA:68076"/>
        <dbReference type="Rhea" id="RHEA-COMP:10463"/>
        <dbReference type="Rhea" id="RHEA-COMP:13936"/>
        <dbReference type="Rhea" id="RHEA-COMP:17355"/>
        <dbReference type="ChEBI" id="CHEBI:33019"/>
        <dbReference type="ChEBI" id="CHEBI:37565"/>
        <dbReference type="ChEBI" id="CHEBI:58115"/>
        <dbReference type="ChEBI" id="CHEBI:83062"/>
        <dbReference type="ChEBI" id="CHEBI:138284"/>
        <dbReference type="ChEBI" id="CHEBI:173118"/>
        <dbReference type="EC" id="6.5.1.8"/>
    </reaction>
</comment>
<dbReference type="EMBL" id="LT629799">
    <property type="protein sequence ID" value="SDU98987.1"/>
    <property type="molecule type" value="Genomic_DNA"/>
</dbReference>
<name>A0A1H2N0D7_9ACTN</name>
<keyword evidence="4 10" id="KW-0547">Nucleotide-binding</keyword>
<evidence type="ECO:0000256" key="9">
    <source>
        <dbReference type="PIRSR" id="PIRSR601233-1"/>
    </source>
</evidence>
<accession>A0A1H2N0D7</accession>
<dbReference type="OrthoDB" id="9802323at2"/>
<dbReference type="EC" id="6.5.1.8" evidence="1"/>
<dbReference type="Proteomes" id="UP000198825">
    <property type="component" value="Chromosome I"/>
</dbReference>
<feature type="binding site" evidence="11">
    <location>
        <position position="169"/>
    </location>
    <ligand>
        <name>Mn(2+)</name>
        <dbReference type="ChEBI" id="CHEBI:29035"/>
        <label>2</label>
    </ligand>
</feature>
<dbReference type="InterPro" id="IPR036025">
    <property type="entry name" value="RtcB-like_sf"/>
</dbReference>
<evidence type="ECO:0000256" key="10">
    <source>
        <dbReference type="PIRSR" id="PIRSR601233-2"/>
    </source>
</evidence>
<evidence type="ECO:0000256" key="2">
    <source>
        <dbReference type="ARBA" id="ARBA00022598"/>
    </source>
</evidence>
<evidence type="ECO:0000256" key="5">
    <source>
        <dbReference type="ARBA" id="ARBA00022800"/>
    </source>
</evidence>
<feature type="binding site" evidence="11">
    <location>
        <position position="68"/>
    </location>
    <ligand>
        <name>Mn(2+)</name>
        <dbReference type="ChEBI" id="CHEBI:29035"/>
        <label>1</label>
    </ligand>
</feature>
<feature type="active site" description="GMP-histidine intermediate" evidence="9">
    <location>
        <position position="316"/>
    </location>
</feature>
<gene>
    <name evidence="12" type="ORF">SAMN04488544_3088</name>
</gene>
<protein>
    <recommendedName>
        <fullName evidence="1">3'-phosphate/5'-hydroxy nucleic acid ligase</fullName>
        <ecNumber evidence="1">6.5.1.8</ecNumber>
    </recommendedName>
</protein>
<dbReference type="InterPro" id="IPR052915">
    <property type="entry name" value="RtcB-like"/>
</dbReference>
<dbReference type="GO" id="GO:0006396">
    <property type="term" value="P:RNA processing"/>
    <property type="evidence" value="ECO:0007669"/>
    <property type="project" value="InterPro"/>
</dbReference>
<keyword evidence="3 11" id="KW-0479">Metal-binding</keyword>
<evidence type="ECO:0000256" key="1">
    <source>
        <dbReference type="ARBA" id="ARBA00012726"/>
    </source>
</evidence>
<evidence type="ECO:0000256" key="4">
    <source>
        <dbReference type="ARBA" id="ARBA00022741"/>
    </source>
</evidence>
<keyword evidence="5" id="KW-0692">RNA repair</keyword>
<evidence type="ECO:0000256" key="6">
    <source>
        <dbReference type="ARBA" id="ARBA00023134"/>
    </source>
</evidence>
<feature type="binding site" evidence="10">
    <location>
        <begin position="260"/>
        <end position="261"/>
    </location>
    <ligand>
        <name>GMP</name>
        <dbReference type="ChEBI" id="CHEBI:58115"/>
    </ligand>
</feature>
<feature type="binding site" evidence="10">
    <location>
        <position position="299"/>
    </location>
    <ligand>
        <name>GMP</name>
        <dbReference type="ChEBI" id="CHEBI:58115"/>
    </ligand>
</feature>
<reference evidence="13" key="1">
    <citation type="submission" date="2016-10" db="EMBL/GenBank/DDBJ databases">
        <authorList>
            <person name="Varghese N."/>
            <person name="Submissions S."/>
        </authorList>
    </citation>
    <scope>NUCLEOTIDE SEQUENCE [LARGE SCALE GENOMIC DNA]</scope>
    <source>
        <strain evidence="13">DSM 21743</strain>
    </source>
</reference>
<evidence type="ECO:0000256" key="7">
    <source>
        <dbReference type="ARBA" id="ARBA00023211"/>
    </source>
</evidence>